<dbReference type="InterPro" id="IPR018997">
    <property type="entry name" value="PUB_domain"/>
</dbReference>
<dbReference type="PANTHER" id="PTHR12143:SF19">
    <property type="entry name" value="PEPTIDE-N(4)-(N-ACETYL-BETA-GLUCOSAMINYL)ASPARAGINE AMIDASE"/>
    <property type="match status" value="1"/>
</dbReference>
<dbReference type="InterPro" id="IPR036339">
    <property type="entry name" value="PUB-like_dom_sf"/>
</dbReference>
<evidence type="ECO:0000256" key="3">
    <source>
        <dbReference type="ARBA" id="ARBA00004496"/>
    </source>
</evidence>
<dbReference type="SUPFAM" id="SSF49785">
    <property type="entry name" value="Galactose-binding domain-like"/>
    <property type="match status" value="1"/>
</dbReference>
<dbReference type="CTD" id="35527"/>
<dbReference type="InterPro" id="IPR038765">
    <property type="entry name" value="Papain-like_cys_pep_sf"/>
</dbReference>
<dbReference type="InterPro" id="IPR038680">
    <property type="entry name" value="PAW_sf"/>
</dbReference>
<dbReference type="Proteomes" id="UP000504615">
    <property type="component" value="Unplaced"/>
</dbReference>
<dbReference type="GO" id="GO:0000224">
    <property type="term" value="F:peptide-N4-(N-acetyl-beta-glucosaminyl)asparagine amidase activity"/>
    <property type="evidence" value="ECO:0007669"/>
    <property type="project" value="UniProtKB-EC"/>
</dbReference>
<dbReference type="Gene3D" id="2.60.120.1020">
    <property type="entry name" value="Peptide N glycanase, PAW domain"/>
    <property type="match status" value="1"/>
</dbReference>
<name>A0A6I9VUK3_9HYME</name>
<evidence type="ECO:0000256" key="8">
    <source>
        <dbReference type="ARBA" id="ARBA00022723"/>
    </source>
</evidence>
<evidence type="ECO:0000256" key="9">
    <source>
        <dbReference type="ARBA" id="ARBA00022801"/>
    </source>
</evidence>
<comment type="catalytic activity">
    <reaction evidence="1">
        <text>Hydrolysis of an N(4)-(acetyl-beta-D-glucosaminyl)asparagine residue in which the glucosamine residue may be further glycosylated, to yield a (substituted) N-acetyl-beta-D-glucosaminylamine and a peptide containing an aspartate residue.</text>
        <dbReference type="EC" id="3.5.1.52"/>
    </reaction>
</comment>
<dbReference type="EC" id="3.5.1.52" evidence="5"/>
<evidence type="ECO:0000256" key="6">
    <source>
        <dbReference type="ARBA" id="ARBA00018546"/>
    </source>
</evidence>
<evidence type="ECO:0000256" key="11">
    <source>
        <dbReference type="ARBA" id="ARBA00024870"/>
    </source>
</evidence>
<evidence type="ECO:0000256" key="7">
    <source>
        <dbReference type="ARBA" id="ARBA00022490"/>
    </source>
</evidence>
<dbReference type="GO" id="GO:0005634">
    <property type="term" value="C:nucleus"/>
    <property type="evidence" value="ECO:0007669"/>
    <property type="project" value="TreeGrafter"/>
</dbReference>
<evidence type="ECO:0000256" key="12">
    <source>
        <dbReference type="ARBA" id="ARBA00032901"/>
    </source>
</evidence>
<gene>
    <name evidence="16" type="primary">LOC105424317</name>
</gene>
<proteinExistence type="inferred from homology"/>
<protein>
    <recommendedName>
        <fullName evidence="6">Peptide-N(4)-(N-acetyl-beta-glucosaminyl)asparagine amidase</fullName>
        <ecNumber evidence="5">3.5.1.52</ecNumber>
    </recommendedName>
    <alternativeName>
        <fullName evidence="12">Peptide:N-glycanase</fullName>
    </alternativeName>
</protein>
<evidence type="ECO:0000256" key="10">
    <source>
        <dbReference type="ARBA" id="ARBA00022833"/>
    </source>
</evidence>
<dbReference type="Gene3D" id="2.20.25.10">
    <property type="match status" value="1"/>
</dbReference>
<evidence type="ECO:0000256" key="1">
    <source>
        <dbReference type="ARBA" id="ARBA00001650"/>
    </source>
</evidence>
<evidence type="ECO:0000256" key="13">
    <source>
        <dbReference type="PROSITE-ProRule" id="PRU00731"/>
    </source>
</evidence>
<comment type="similarity">
    <text evidence="4 13">Belongs to the transglutaminase-like superfamily. PNGase family.</text>
</comment>
<dbReference type="InterPro" id="IPR002931">
    <property type="entry name" value="Transglutaminase-like"/>
</dbReference>
<keyword evidence="15" id="KW-1185">Reference proteome</keyword>
<dbReference type="KEGG" id="pbar:105424317"/>
<dbReference type="Gene3D" id="1.20.58.2190">
    <property type="match status" value="1"/>
</dbReference>
<dbReference type="OrthoDB" id="409136at2759"/>
<dbReference type="Pfam" id="PF04721">
    <property type="entry name" value="PAW"/>
    <property type="match status" value="1"/>
</dbReference>
<dbReference type="AlphaFoldDB" id="A0A6I9VUK3"/>
<keyword evidence="7" id="KW-0963">Cytoplasm</keyword>
<dbReference type="GO" id="GO:0046872">
    <property type="term" value="F:metal ion binding"/>
    <property type="evidence" value="ECO:0007669"/>
    <property type="project" value="UniProtKB-KW"/>
</dbReference>
<keyword evidence="9" id="KW-0378">Hydrolase</keyword>
<dbReference type="RefSeq" id="XP_011632774.1">
    <property type="nucleotide sequence ID" value="XM_011634472.2"/>
</dbReference>
<organism evidence="15 16">
    <name type="scientific">Pogonomyrmex barbatus</name>
    <name type="common">red harvester ant</name>
    <dbReference type="NCBI Taxonomy" id="144034"/>
    <lineage>
        <taxon>Eukaryota</taxon>
        <taxon>Metazoa</taxon>
        <taxon>Ecdysozoa</taxon>
        <taxon>Arthropoda</taxon>
        <taxon>Hexapoda</taxon>
        <taxon>Insecta</taxon>
        <taxon>Pterygota</taxon>
        <taxon>Neoptera</taxon>
        <taxon>Endopterygota</taxon>
        <taxon>Hymenoptera</taxon>
        <taxon>Apocrita</taxon>
        <taxon>Aculeata</taxon>
        <taxon>Formicoidea</taxon>
        <taxon>Formicidae</taxon>
        <taxon>Myrmicinae</taxon>
        <taxon>Pogonomyrmex</taxon>
    </lineage>
</organism>
<reference evidence="16" key="1">
    <citation type="submission" date="2025-08" db="UniProtKB">
        <authorList>
            <consortium name="RefSeq"/>
        </authorList>
    </citation>
    <scope>IDENTIFICATION</scope>
</reference>
<evidence type="ECO:0000313" key="15">
    <source>
        <dbReference type="Proteomes" id="UP000504615"/>
    </source>
</evidence>
<dbReference type="InterPro" id="IPR008979">
    <property type="entry name" value="Galactose-bd-like_sf"/>
</dbReference>
<keyword evidence="8" id="KW-0479">Metal-binding</keyword>
<comment type="function">
    <text evidence="11">Specifically deglycosylates the denatured form of N-linked glycoproteins in the cytoplasm and assists their proteasome-mediated degradation. Cleaves the beta-aspartyl-glucosamine (GlcNAc) of the glycan and the amide side chain of Asn, converting Asn to Asp. Prefers proteins containing high-mannose over those bearing complex type oligosaccharides. Can recognize misfolded proteins in the endoplasmic reticulum that are exported to the cytosol to be destroyed and deglycosylate them, while it has no activity toward native proteins. Deglycosylation is a prerequisite for subsequent proteasome-mediated degradation of some, but not all, misfolded glycoproteins.</text>
</comment>
<dbReference type="GeneID" id="105424317"/>
<dbReference type="Pfam" id="PF09409">
    <property type="entry name" value="PUB"/>
    <property type="match status" value="1"/>
</dbReference>
<keyword evidence="10" id="KW-0862">Zinc</keyword>
<evidence type="ECO:0000256" key="4">
    <source>
        <dbReference type="ARBA" id="ARBA00009390"/>
    </source>
</evidence>
<dbReference type="GO" id="GO:0006516">
    <property type="term" value="P:glycoprotein catabolic process"/>
    <property type="evidence" value="ECO:0007669"/>
    <property type="project" value="InterPro"/>
</dbReference>
<dbReference type="InterPro" id="IPR006588">
    <property type="entry name" value="Peptide_N_glycanase_PAW_dom"/>
</dbReference>
<dbReference type="InterPro" id="IPR050883">
    <property type="entry name" value="PNGase"/>
</dbReference>
<evidence type="ECO:0000313" key="16">
    <source>
        <dbReference type="RefSeq" id="XP_011632774.1"/>
    </source>
</evidence>
<evidence type="ECO:0000256" key="5">
    <source>
        <dbReference type="ARBA" id="ARBA00012158"/>
    </source>
</evidence>
<evidence type="ECO:0000256" key="2">
    <source>
        <dbReference type="ARBA" id="ARBA00001947"/>
    </source>
</evidence>
<dbReference type="GO" id="GO:0005829">
    <property type="term" value="C:cytosol"/>
    <property type="evidence" value="ECO:0007669"/>
    <property type="project" value="TreeGrafter"/>
</dbReference>
<dbReference type="Pfam" id="PF01841">
    <property type="entry name" value="Transglut_core"/>
    <property type="match status" value="1"/>
</dbReference>
<sequence length="628" mass="73335">MDMDESLERCVKSLDQNEEDVRDEARRALLGICRNVLRSPDNYRSRELRLDDEVVVEKLLPAIGAMECLFDVGYVEDGDRIFLPRNASLLRLQSLSRLLCTTTESSPITDDIDKSSMAQKAFFNSIIDHFHSVMHYEDPNLQKQARKIVPIAQLEIATMTKIRELQKSFKLDNLTTTGTTSSQFEAELIAKDLFLVELLRWFKYEFFEWVNSPICPTCSTECTYEDAIQSANPHCSRIELHRCQKCNIVVEFPRYTHPKPLLTLRRGRCGEWTNVFTLLCRSLDYDARFIWDKTDHVWTEIWSASNKRWIHIDPCENVIDKPLMYEKGWQKKLSYIIAYSKDEVQDVTWRYTRDQEAVMKRRKICTEQSLIELLQSLTNQRQSSANYSRARREYVIKRKVLELADMLYIPNSRNKDDEETYEGRTSGSLMWRLARGETTQADTKKNYIWDVSKYGQTFELRYNIVKDLYDIIDNNGTILEQKSGWLEGMNTTEGGIFRKIEDDWKMIYLARSPQAKQGHVKWTFDMKSGSCLETFTLKAKSCVFQGGSVSWKIEAVFDDDKTIIIPIPNCNNFYTEEVRQAMRLNVIVTLSNGQGQHAWQHAQLFRQSLDNTEESSMIINIQFKNHCV</sequence>
<accession>A0A6I9VUK3</accession>
<dbReference type="SUPFAM" id="SSF54001">
    <property type="entry name" value="Cysteine proteinases"/>
    <property type="match status" value="1"/>
</dbReference>
<dbReference type="PROSITE" id="PS51398">
    <property type="entry name" value="PAW"/>
    <property type="match status" value="1"/>
</dbReference>
<comment type="subcellular location">
    <subcellularLocation>
        <location evidence="3">Cytoplasm</location>
    </subcellularLocation>
</comment>
<dbReference type="SMART" id="SM00460">
    <property type="entry name" value="TGc"/>
    <property type="match status" value="1"/>
</dbReference>
<feature type="domain" description="PAW" evidence="14">
    <location>
        <begin position="420"/>
        <end position="626"/>
    </location>
</feature>
<dbReference type="Gene3D" id="3.10.620.30">
    <property type="match status" value="1"/>
</dbReference>
<comment type="cofactor">
    <cofactor evidence="2">
        <name>Zn(2+)</name>
        <dbReference type="ChEBI" id="CHEBI:29105"/>
    </cofactor>
</comment>
<dbReference type="PANTHER" id="PTHR12143">
    <property type="entry name" value="PEPTIDE N-GLYCANASE PNGASE -RELATED"/>
    <property type="match status" value="1"/>
</dbReference>
<evidence type="ECO:0000259" key="14">
    <source>
        <dbReference type="PROSITE" id="PS51398"/>
    </source>
</evidence>
<dbReference type="SUPFAM" id="SSF143503">
    <property type="entry name" value="PUG domain-like"/>
    <property type="match status" value="1"/>
</dbReference>